<protein>
    <submittedName>
        <fullName evidence="1">(African queen) hypothetical protein</fullName>
    </submittedName>
</protein>
<sequence>MDALWVACASRAARDSRGSATEARPTPADLLSGPRCRCSWNSEGERGRLKIKVARQTRGKVTCTPPPPRLIPTPPPSRLRAQIFASVCPPRPIRRERASEFARSIIGRSAAVTIISNDAWLQQPGLLSYLLRNGQYDTCDELQCGYTNKKFIVYRMVCLCRLVTQPLALAIRPQYVMGHNNLVMNQPGTDCWILSMLMIQSSRCLLHSRWSVDAQMVRGDASECGRDMTTEYFLHGKVEVISLDFLDQADLATVYYPDVRTTVVLCYYK</sequence>
<accession>A0A8J2WBD8</accession>
<evidence type="ECO:0000313" key="1">
    <source>
        <dbReference type="EMBL" id="CAG9585402.1"/>
    </source>
</evidence>
<comment type="caution">
    <text evidence="1">The sequence shown here is derived from an EMBL/GenBank/DDBJ whole genome shotgun (WGS) entry which is preliminary data.</text>
</comment>
<dbReference type="OrthoDB" id="7489655at2759"/>
<proteinExistence type="predicted"/>
<organism evidence="1 2">
    <name type="scientific">Danaus chrysippus</name>
    <name type="common">African queen</name>
    <dbReference type="NCBI Taxonomy" id="151541"/>
    <lineage>
        <taxon>Eukaryota</taxon>
        <taxon>Metazoa</taxon>
        <taxon>Ecdysozoa</taxon>
        <taxon>Arthropoda</taxon>
        <taxon>Hexapoda</taxon>
        <taxon>Insecta</taxon>
        <taxon>Pterygota</taxon>
        <taxon>Neoptera</taxon>
        <taxon>Endopterygota</taxon>
        <taxon>Lepidoptera</taxon>
        <taxon>Glossata</taxon>
        <taxon>Ditrysia</taxon>
        <taxon>Papilionoidea</taxon>
        <taxon>Nymphalidae</taxon>
        <taxon>Danainae</taxon>
        <taxon>Danaini</taxon>
        <taxon>Danaina</taxon>
        <taxon>Danaus</taxon>
        <taxon>Anosia</taxon>
    </lineage>
</organism>
<gene>
    <name evidence="1" type="ORF">DCHRY22_LOCUS15818</name>
</gene>
<evidence type="ECO:0000313" key="2">
    <source>
        <dbReference type="Proteomes" id="UP000789524"/>
    </source>
</evidence>
<dbReference type="EMBL" id="CAKASE010000083">
    <property type="protein sequence ID" value="CAG9585402.1"/>
    <property type="molecule type" value="Genomic_DNA"/>
</dbReference>
<reference evidence="1" key="1">
    <citation type="submission" date="2021-09" db="EMBL/GenBank/DDBJ databases">
        <authorList>
            <person name="Martin H S."/>
        </authorList>
    </citation>
    <scope>NUCLEOTIDE SEQUENCE</scope>
</reference>
<keyword evidence="2" id="KW-1185">Reference proteome</keyword>
<dbReference type="Proteomes" id="UP000789524">
    <property type="component" value="Unassembled WGS sequence"/>
</dbReference>
<name>A0A8J2WBD8_9NEOP</name>
<dbReference type="AlphaFoldDB" id="A0A8J2WBD8"/>